<protein>
    <submittedName>
        <fullName evidence="2">Uncharacterized protein</fullName>
    </submittedName>
</protein>
<accession>A0A9P5SBT7</accession>
<evidence type="ECO:0000313" key="2">
    <source>
        <dbReference type="EMBL" id="KAF9324939.1"/>
    </source>
</evidence>
<proteinExistence type="predicted"/>
<name>A0A9P5SBT7_9FUNG</name>
<keyword evidence="3" id="KW-1185">Reference proteome</keyword>
<gene>
    <name evidence="2" type="ORF">BG006_000100</name>
</gene>
<dbReference type="EMBL" id="JAAAUY010001004">
    <property type="protein sequence ID" value="KAF9324939.1"/>
    <property type="molecule type" value="Genomic_DNA"/>
</dbReference>
<dbReference type="CDD" id="cd21037">
    <property type="entry name" value="MLKL_NTD"/>
    <property type="match status" value="1"/>
</dbReference>
<feature type="region of interest" description="Disordered" evidence="1">
    <location>
        <begin position="98"/>
        <end position="140"/>
    </location>
</feature>
<comment type="caution">
    <text evidence="2">The sequence shown here is derived from an EMBL/GenBank/DDBJ whole genome shotgun (WGS) entry which is preliminary data.</text>
</comment>
<reference evidence="2" key="1">
    <citation type="journal article" date="2020" name="Fungal Divers.">
        <title>Resolving the Mortierellaceae phylogeny through synthesis of multi-gene phylogenetics and phylogenomics.</title>
        <authorList>
            <person name="Vandepol N."/>
            <person name="Liber J."/>
            <person name="Desiro A."/>
            <person name="Na H."/>
            <person name="Kennedy M."/>
            <person name="Barry K."/>
            <person name="Grigoriev I.V."/>
            <person name="Miller A.N."/>
            <person name="O'Donnell K."/>
            <person name="Stajich J.E."/>
            <person name="Bonito G."/>
        </authorList>
    </citation>
    <scope>NUCLEOTIDE SEQUENCE</scope>
    <source>
        <strain evidence="2">NVP1</strain>
    </source>
</reference>
<dbReference type="Gene3D" id="1.20.930.20">
    <property type="entry name" value="Adaptor protein Cbl, N-terminal domain"/>
    <property type="match status" value="1"/>
</dbReference>
<feature type="compositionally biased region" description="Low complexity" evidence="1">
    <location>
        <begin position="101"/>
        <end position="118"/>
    </location>
</feature>
<feature type="compositionally biased region" description="Pro residues" evidence="1">
    <location>
        <begin position="119"/>
        <end position="131"/>
    </location>
</feature>
<organism evidence="2 3">
    <name type="scientific">Podila minutissima</name>
    <dbReference type="NCBI Taxonomy" id="64525"/>
    <lineage>
        <taxon>Eukaryota</taxon>
        <taxon>Fungi</taxon>
        <taxon>Fungi incertae sedis</taxon>
        <taxon>Mucoromycota</taxon>
        <taxon>Mortierellomycotina</taxon>
        <taxon>Mortierellomycetes</taxon>
        <taxon>Mortierellales</taxon>
        <taxon>Mortierellaceae</taxon>
        <taxon>Podila</taxon>
    </lineage>
</organism>
<evidence type="ECO:0000256" key="1">
    <source>
        <dbReference type="SAM" id="MobiDB-lite"/>
    </source>
</evidence>
<dbReference type="GO" id="GO:0007166">
    <property type="term" value="P:cell surface receptor signaling pathway"/>
    <property type="evidence" value="ECO:0007669"/>
    <property type="project" value="InterPro"/>
</dbReference>
<evidence type="ECO:0000313" key="3">
    <source>
        <dbReference type="Proteomes" id="UP000696485"/>
    </source>
</evidence>
<dbReference type="InterPro" id="IPR059179">
    <property type="entry name" value="MLKL-like_MCAfunc"/>
</dbReference>
<dbReference type="AlphaFoldDB" id="A0A9P5SBT7"/>
<feature type="non-terminal residue" evidence="2">
    <location>
        <position position="384"/>
    </location>
</feature>
<sequence>MQQQQQQQFRQPPHHIPGQVPPFIHPRPNGNGVPLPPHGRPVVPLPGQHQFPGQAAFNRHVPGQQPFAHQPHQFQNAHQPLPTGAAFNAMVHAQNMYPIRTSSGGSSPVTSGSVSSPTSPGPPNRQLPPIPTEDSARSAAHNLSSGFKEVRQKMAELQANGTESDMQKAINKGVDAALAATATATTGSVLVNQGLAMARKAADGKGQEIINKIESNPVLGHLVQVADKLVDIGKTVPFIAPAFVILKLIIDVETRARDADNKCTDLLERINFMVSNIIVLEKVKTIDPLVAVIESMNETLKQAASLIQAYRKQGAIARRLNMSNGQNFTLMAQRITACSQDLMLSLQIQQTGDLSILTRAVPIDPQDEEAKLFVQSHGGQNIIN</sequence>
<dbReference type="Proteomes" id="UP000696485">
    <property type="component" value="Unassembled WGS sequence"/>
</dbReference>
<feature type="region of interest" description="Disordered" evidence="1">
    <location>
        <begin position="1"/>
        <end position="41"/>
    </location>
</feature>
<dbReference type="InterPro" id="IPR036537">
    <property type="entry name" value="Adaptor_Cbl_N_dom_sf"/>
</dbReference>